<dbReference type="EMBL" id="KE346362">
    <property type="protein sequence ID" value="KJE91655.1"/>
    <property type="molecule type" value="Genomic_DNA"/>
</dbReference>
<keyword evidence="4" id="KW-1185">Reference proteome</keyword>
<sequence length="193" mass="21655">MASVADKIAAANALRLAGNELFQQNDLHRAARKYHEAILTVKGLDAKGGFASLLGVPGVPALSADYTSAINEMLINCYSNLTVCASKSMRWEKCIQYCDKIIALDKSHTKAHFRRGQAHLRLGFLDRAERDLKVAAANEPNDSAIQRELQLLHERQKEADREQKAFYSDMFQRMKLSNDSQQQPMQTDNSESQ</sequence>
<dbReference type="InterPro" id="IPR011990">
    <property type="entry name" value="TPR-like_helical_dom_sf"/>
</dbReference>
<dbReference type="AlphaFoldDB" id="A0A0D2WLW5"/>
<dbReference type="Proteomes" id="UP000008743">
    <property type="component" value="Unassembled WGS sequence"/>
</dbReference>
<protein>
    <submittedName>
        <fullName evidence="3">Uncharacterized protein</fullName>
    </submittedName>
</protein>
<evidence type="ECO:0000313" key="3">
    <source>
        <dbReference type="EMBL" id="KJE91655.1"/>
    </source>
</evidence>
<dbReference type="STRING" id="595528.A0A0D2WLW5"/>
<reference evidence="4" key="1">
    <citation type="submission" date="2011-02" db="EMBL/GenBank/DDBJ databases">
        <title>The Genome Sequence of Capsaspora owczarzaki ATCC 30864.</title>
        <authorList>
            <person name="Russ C."/>
            <person name="Cuomo C."/>
            <person name="Burger G."/>
            <person name="Gray M.W."/>
            <person name="Holland P.W.H."/>
            <person name="King N."/>
            <person name="Lang F.B.F."/>
            <person name="Roger A.J."/>
            <person name="Ruiz-Trillo I."/>
            <person name="Young S.K."/>
            <person name="Zeng Q."/>
            <person name="Gargeya S."/>
            <person name="Alvarado L."/>
            <person name="Berlin A."/>
            <person name="Chapman S.B."/>
            <person name="Chen Z."/>
            <person name="Freedman E."/>
            <person name="Gellesch M."/>
            <person name="Goldberg J."/>
            <person name="Griggs A."/>
            <person name="Gujja S."/>
            <person name="Heilman E."/>
            <person name="Heiman D."/>
            <person name="Howarth C."/>
            <person name="Mehta T."/>
            <person name="Neiman D."/>
            <person name="Pearson M."/>
            <person name="Roberts A."/>
            <person name="Saif S."/>
            <person name="Shea T."/>
            <person name="Shenoy N."/>
            <person name="Sisk P."/>
            <person name="Stolte C."/>
            <person name="Sykes S."/>
            <person name="White J."/>
            <person name="Yandava C."/>
            <person name="Haas B."/>
            <person name="Nusbaum C."/>
            <person name="Birren B."/>
        </authorList>
    </citation>
    <scope>NUCLEOTIDE SEQUENCE</scope>
    <source>
        <strain evidence="4">ATCC 30864</strain>
    </source>
</reference>
<dbReference type="RefSeq" id="XP_004349516.2">
    <property type="nucleotide sequence ID" value="XM_004349466.2"/>
</dbReference>
<proteinExistence type="predicted"/>
<evidence type="ECO:0000256" key="2">
    <source>
        <dbReference type="ARBA" id="ARBA00022803"/>
    </source>
</evidence>
<evidence type="ECO:0000313" key="4">
    <source>
        <dbReference type="Proteomes" id="UP000008743"/>
    </source>
</evidence>
<dbReference type="PANTHER" id="PTHR11242:SF18">
    <property type="entry name" value="PEPTIDYLPROLYL ISOMERASE"/>
    <property type="match status" value="1"/>
</dbReference>
<dbReference type="Gene3D" id="1.25.40.10">
    <property type="entry name" value="Tetratricopeptide repeat domain"/>
    <property type="match status" value="1"/>
</dbReference>
<dbReference type="InterPro" id="IPR039663">
    <property type="entry name" value="AIP/AIPL1/TTC9"/>
</dbReference>
<dbReference type="SMART" id="SM00028">
    <property type="entry name" value="TPR"/>
    <property type="match status" value="3"/>
</dbReference>
<dbReference type="InterPro" id="IPR019734">
    <property type="entry name" value="TPR_rpt"/>
</dbReference>
<evidence type="ECO:0000256" key="1">
    <source>
        <dbReference type="ARBA" id="ARBA00022737"/>
    </source>
</evidence>
<keyword evidence="2" id="KW-0802">TPR repeat</keyword>
<keyword evidence="1" id="KW-0677">Repeat</keyword>
<dbReference type="InParanoid" id="A0A0D2WLW5"/>
<dbReference type="PANTHER" id="PTHR11242">
    <property type="entry name" value="ARYL HYDROCARBON RECEPTOR INTERACTING PROTEIN RELATED"/>
    <property type="match status" value="1"/>
</dbReference>
<dbReference type="PhylomeDB" id="A0A0D2WLW5"/>
<accession>A0A0D2WLW5</accession>
<dbReference type="OrthoDB" id="433738at2759"/>
<dbReference type="SUPFAM" id="SSF48452">
    <property type="entry name" value="TPR-like"/>
    <property type="match status" value="1"/>
</dbReference>
<organism evidence="3 4">
    <name type="scientific">Capsaspora owczarzaki (strain ATCC 30864)</name>
    <dbReference type="NCBI Taxonomy" id="595528"/>
    <lineage>
        <taxon>Eukaryota</taxon>
        <taxon>Filasterea</taxon>
        <taxon>Capsaspora</taxon>
    </lineage>
</organism>
<name>A0A0D2WLW5_CAPO3</name>
<gene>
    <name evidence="3" type="ORF">CAOG_002763</name>
</gene>